<dbReference type="PANTHER" id="PTHR46652:SF3">
    <property type="entry name" value="LEUCINE-RICH REPEAT-CONTAINING PROTEIN 9"/>
    <property type="match status" value="1"/>
</dbReference>
<sequence>MTDAERAYERAKERIAKAKAEGATRLSFESDDMRALAALPPEIAELAGLRFLDLDYTHVSDLTPLSGLTGLTELYLTGTPVGDLTPLSGLTGLTVLSLEDTPVSELTPLSGLTKLSALRLSGTPVSDLTQLSGLTGLTELWLMGTQVSDLTPLSDLTGLTALYLSGTPVSDLTPLSGLTGLTELWLNDTPVSDLAALSVLTGLTELYLADTQVSDLTPLSDLLTLTNLWLDRTPVRDLRPIRRLQGLVESSTGLGLTFDDCMAAKDDPRIAEISEIVDSAERARVLFECLEDWELPGEGDAPQPDALFAVEAADGRLEVAASAPSEAEREESLKRALHRRLQDKSHALADAAGNRFPRLGTRARLLEREVAPEFEDLDMLGLHLAIEDLQDLARLGREEQGGEDFPEEVIVPLGDALRLGPGLVIDNADVALLMDRARRYAENPAPEADKAAQDAMSARTAKDTAAMGERLRALEDLVLSSRTPDAAVAQQSVNKNVLWKLAAGAALWVGEAAGNAAFQGVFGAALTHYVLTSWDVLWPVAQTYGVGFADWFLTAMAQVREFAPLAEEARRKWRPWR</sequence>
<accession>A0ABT3GTL6</accession>
<reference evidence="3 4" key="1">
    <citation type="submission" date="2022-10" db="EMBL/GenBank/DDBJ databases">
        <title>Pararhodobacter sp. nov., isolated from marine algae.</title>
        <authorList>
            <person name="Choi B.J."/>
            <person name="Kim J.M."/>
            <person name="Lee J.K."/>
            <person name="Choi D.G."/>
            <person name="Jeon C.O."/>
        </authorList>
    </citation>
    <scope>NUCLEOTIDE SEQUENCE [LARGE SCALE GENOMIC DNA]</scope>
    <source>
        <strain evidence="3 4">ZQ420</strain>
    </source>
</reference>
<dbReference type="PANTHER" id="PTHR46652">
    <property type="entry name" value="LEUCINE-RICH REPEAT AND IQ DOMAIN-CONTAINING PROTEIN 1-RELATED"/>
    <property type="match status" value="1"/>
</dbReference>
<dbReference type="EMBL" id="JAPDFL010000001">
    <property type="protein sequence ID" value="MCW1930878.1"/>
    <property type="molecule type" value="Genomic_DNA"/>
</dbReference>
<keyword evidence="2" id="KW-0677">Repeat</keyword>
<dbReference type="Gene3D" id="3.80.10.10">
    <property type="entry name" value="Ribonuclease Inhibitor"/>
    <property type="match status" value="1"/>
</dbReference>
<dbReference type="InterPro" id="IPR032675">
    <property type="entry name" value="LRR_dom_sf"/>
</dbReference>
<dbReference type="InterPro" id="IPR050836">
    <property type="entry name" value="SDS22/Internalin_LRR"/>
</dbReference>
<evidence type="ECO:0000313" key="4">
    <source>
        <dbReference type="Proteomes" id="UP001208938"/>
    </source>
</evidence>
<keyword evidence="1" id="KW-0433">Leucine-rich repeat</keyword>
<gene>
    <name evidence="3" type="ORF">OKW52_00975</name>
</gene>
<name>A0ABT3GTL6_9RHOB</name>
<keyword evidence="4" id="KW-1185">Reference proteome</keyword>
<evidence type="ECO:0008006" key="5">
    <source>
        <dbReference type="Google" id="ProtNLM"/>
    </source>
</evidence>
<organism evidence="3 4">
    <name type="scientific">Pararhodobacter zhoushanensis</name>
    <dbReference type="NCBI Taxonomy" id="2479545"/>
    <lineage>
        <taxon>Bacteria</taxon>
        <taxon>Pseudomonadati</taxon>
        <taxon>Pseudomonadota</taxon>
        <taxon>Alphaproteobacteria</taxon>
        <taxon>Rhodobacterales</taxon>
        <taxon>Paracoccaceae</taxon>
        <taxon>Pararhodobacter</taxon>
    </lineage>
</organism>
<protein>
    <recommendedName>
        <fullName evidence="5">Leucine-rich repeat domain-containing protein</fullName>
    </recommendedName>
</protein>
<dbReference type="RefSeq" id="WP_264504046.1">
    <property type="nucleotide sequence ID" value="NZ_JAPDFL010000001.1"/>
</dbReference>
<comment type="caution">
    <text evidence="3">The sequence shown here is derived from an EMBL/GenBank/DDBJ whole genome shotgun (WGS) entry which is preliminary data.</text>
</comment>
<dbReference type="SUPFAM" id="SSF52058">
    <property type="entry name" value="L domain-like"/>
    <property type="match status" value="1"/>
</dbReference>
<evidence type="ECO:0000313" key="3">
    <source>
        <dbReference type="EMBL" id="MCW1930878.1"/>
    </source>
</evidence>
<evidence type="ECO:0000256" key="1">
    <source>
        <dbReference type="ARBA" id="ARBA00022614"/>
    </source>
</evidence>
<evidence type="ECO:0000256" key="2">
    <source>
        <dbReference type="ARBA" id="ARBA00022737"/>
    </source>
</evidence>
<dbReference type="Proteomes" id="UP001208938">
    <property type="component" value="Unassembled WGS sequence"/>
</dbReference>
<proteinExistence type="predicted"/>